<evidence type="ECO:0000256" key="10">
    <source>
        <dbReference type="ARBA" id="ARBA00023242"/>
    </source>
</evidence>
<dbReference type="Proteomes" id="UP001212841">
    <property type="component" value="Unassembled WGS sequence"/>
</dbReference>
<feature type="compositionally biased region" description="Acidic residues" evidence="16">
    <location>
        <begin position="156"/>
        <end position="166"/>
    </location>
</feature>
<feature type="site" description="Histone H3K4me3 binding" evidence="11">
    <location>
        <position position="177"/>
    </location>
</feature>
<evidence type="ECO:0000256" key="1">
    <source>
        <dbReference type="ARBA" id="ARBA00004123"/>
    </source>
</evidence>
<evidence type="ECO:0000256" key="15">
    <source>
        <dbReference type="SAM" id="Coils"/>
    </source>
</evidence>
<evidence type="ECO:0000256" key="3">
    <source>
        <dbReference type="ARBA" id="ARBA00022604"/>
    </source>
</evidence>
<keyword evidence="15" id="KW-0175">Coiled coil</keyword>
<feature type="binding site" evidence="12">
    <location>
        <position position="205"/>
    </location>
    <ligand>
        <name>Zn(2+)</name>
        <dbReference type="ChEBI" id="CHEBI:29105"/>
        <label>1</label>
    </ligand>
</feature>
<feature type="binding site" evidence="12">
    <location>
        <position position="180"/>
    </location>
    <ligand>
        <name>Zn(2+)</name>
        <dbReference type="ChEBI" id="CHEBI:29105"/>
        <label>1</label>
    </ligand>
</feature>
<dbReference type="AlphaFoldDB" id="A0AAD5S991"/>
<proteinExistence type="inferred from homology"/>
<comment type="subunit">
    <text evidence="14">Component of an histone acetyltransferase complex. Interacts with H3K4me3 and to a lesser extent with H3K4me2.</text>
</comment>
<evidence type="ECO:0000256" key="9">
    <source>
        <dbReference type="ARBA" id="ARBA00023163"/>
    </source>
</evidence>
<dbReference type="Pfam" id="PF12998">
    <property type="entry name" value="ING"/>
    <property type="match status" value="1"/>
</dbReference>
<sequence length="240" mass="27551">MAASTSKDPQEYLMDYLQSVENLAPEINHIFSELMDKEYEFQAVRKQATGQHLSLHRPRSHQPIAREEVDAVRGIRKAYGRAGQVAGEKLEIANKALSLLEAHLKRLDAEIAEMGIELPVRSSVEREEVGGRRRVGREGRKRRRGEKRDREREEEVKIEDDETESDYDFQEEDTTTYCFCHDVSYGDMIACDNPGCPYEWFHYDCVGLTAPPKGKWFCQDCEASMGSRAGRKRKMDEGGR</sequence>
<feature type="compositionally biased region" description="Basic residues" evidence="16">
    <location>
        <begin position="132"/>
        <end position="145"/>
    </location>
</feature>
<dbReference type="GO" id="GO:0006325">
    <property type="term" value="P:chromatin organization"/>
    <property type="evidence" value="ECO:0007669"/>
    <property type="project" value="UniProtKB-KW"/>
</dbReference>
<evidence type="ECO:0000313" key="18">
    <source>
        <dbReference type="EMBL" id="KAJ3048655.1"/>
    </source>
</evidence>
<keyword evidence="8" id="KW-0805">Transcription regulation</keyword>
<feature type="site" description="Histone H3K4me3 binding" evidence="11">
    <location>
        <position position="192"/>
    </location>
</feature>
<dbReference type="PROSITE" id="PS50016">
    <property type="entry name" value="ZF_PHD_2"/>
    <property type="match status" value="1"/>
</dbReference>
<dbReference type="GO" id="GO:0008270">
    <property type="term" value="F:zinc ion binding"/>
    <property type="evidence" value="ECO:0007669"/>
    <property type="project" value="UniProtKB-KW"/>
</dbReference>
<keyword evidence="7 14" id="KW-0156">Chromatin regulator</keyword>
<dbReference type="Gene3D" id="3.30.40.10">
    <property type="entry name" value="Zinc/RING finger domain, C3HC4 (zinc finger)"/>
    <property type="match status" value="1"/>
</dbReference>
<dbReference type="Gene3D" id="6.10.140.1740">
    <property type="match status" value="1"/>
</dbReference>
<dbReference type="InterPro" id="IPR011011">
    <property type="entry name" value="Znf_FYVE_PHD"/>
</dbReference>
<dbReference type="SMART" id="SM01408">
    <property type="entry name" value="ING"/>
    <property type="match status" value="1"/>
</dbReference>
<dbReference type="PROSITE" id="PS01359">
    <property type="entry name" value="ZF_PHD_1"/>
    <property type="match status" value="1"/>
</dbReference>
<feature type="binding site" evidence="12">
    <location>
        <position position="191"/>
    </location>
    <ligand>
        <name>Zn(2+)</name>
        <dbReference type="ChEBI" id="CHEBI:29105"/>
        <label>2</label>
    </ligand>
</feature>
<evidence type="ECO:0000256" key="14">
    <source>
        <dbReference type="RuleBase" id="RU361213"/>
    </source>
</evidence>
<dbReference type="InterPro" id="IPR024610">
    <property type="entry name" value="ING_N_histone-binding"/>
</dbReference>
<dbReference type="InterPro" id="IPR019787">
    <property type="entry name" value="Znf_PHD-finger"/>
</dbReference>
<gene>
    <name evidence="18" type="primary">YNG2</name>
    <name evidence="18" type="ORF">HK097_010332</name>
</gene>
<feature type="binding site" evidence="12">
    <location>
        <position position="218"/>
    </location>
    <ligand>
        <name>Zn(2+)</name>
        <dbReference type="ChEBI" id="CHEBI:29105"/>
        <label>2</label>
    </ligand>
</feature>
<dbReference type="InterPro" id="IPR028651">
    <property type="entry name" value="ING_fam"/>
</dbReference>
<feature type="binding site" evidence="12">
    <location>
        <position position="196"/>
    </location>
    <ligand>
        <name>Zn(2+)</name>
        <dbReference type="ChEBI" id="CHEBI:29105"/>
        <label>2</label>
    </ligand>
</feature>
<dbReference type="EMBL" id="JADGJD010000759">
    <property type="protein sequence ID" value="KAJ3048655.1"/>
    <property type="molecule type" value="Genomic_DNA"/>
</dbReference>
<evidence type="ECO:0000256" key="5">
    <source>
        <dbReference type="ARBA" id="ARBA00022771"/>
    </source>
</evidence>
<name>A0AAD5S991_9FUNG</name>
<dbReference type="GO" id="GO:0005634">
    <property type="term" value="C:nucleus"/>
    <property type="evidence" value="ECO:0007669"/>
    <property type="project" value="UniProtKB-SubCell"/>
</dbReference>
<feature type="coiled-coil region" evidence="15">
    <location>
        <begin position="90"/>
        <end position="117"/>
    </location>
</feature>
<dbReference type="CDD" id="cd15505">
    <property type="entry name" value="PHD_ING"/>
    <property type="match status" value="1"/>
</dbReference>
<dbReference type="InterPro" id="IPR059153">
    <property type="entry name" value="NSD_PHD-1st"/>
</dbReference>
<dbReference type="PANTHER" id="PTHR10333:SF103">
    <property type="entry name" value="INHIBITOR OF GROWTH PROTEIN 3"/>
    <property type="match status" value="1"/>
</dbReference>
<comment type="subcellular location">
    <subcellularLocation>
        <location evidence="1 14">Nucleus</location>
    </subcellularLocation>
</comment>
<keyword evidence="10 14" id="KW-0539">Nucleus</keyword>
<comment type="caution">
    <text evidence="18">The sequence shown here is derived from an EMBL/GenBank/DDBJ whole genome shotgun (WGS) entry which is preliminary data.</text>
</comment>
<evidence type="ECO:0000256" key="16">
    <source>
        <dbReference type="SAM" id="MobiDB-lite"/>
    </source>
</evidence>
<dbReference type="InterPro" id="IPR013083">
    <property type="entry name" value="Znf_RING/FYVE/PHD"/>
</dbReference>
<evidence type="ECO:0000256" key="8">
    <source>
        <dbReference type="ARBA" id="ARBA00023015"/>
    </source>
</evidence>
<evidence type="ECO:0000259" key="17">
    <source>
        <dbReference type="PROSITE" id="PS50016"/>
    </source>
</evidence>
<dbReference type="InterPro" id="IPR001965">
    <property type="entry name" value="Znf_PHD"/>
</dbReference>
<comment type="function">
    <text evidence="14">Component of an histone acetyltransferase complex.</text>
</comment>
<dbReference type="PANTHER" id="PTHR10333">
    <property type="entry name" value="INHIBITOR OF GROWTH PROTEIN"/>
    <property type="match status" value="1"/>
</dbReference>
<protein>
    <recommendedName>
        <fullName evidence="14">Chromatin modification-related protein</fullName>
    </recommendedName>
</protein>
<feature type="domain" description="PHD-type" evidence="17">
    <location>
        <begin position="175"/>
        <end position="224"/>
    </location>
</feature>
<feature type="binding site" evidence="12">
    <location>
        <position position="202"/>
    </location>
    <ligand>
        <name>Zn(2+)</name>
        <dbReference type="ChEBI" id="CHEBI:29105"/>
        <label>1</label>
    </ligand>
</feature>
<evidence type="ECO:0000256" key="13">
    <source>
        <dbReference type="PROSITE-ProRule" id="PRU00146"/>
    </source>
</evidence>
<feature type="binding site" evidence="12">
    <location>
        <position position="221"/>
    </location>
    <ligand>
        <name>Zn(2+)</name>
        <dbReference type="ChEBI" id="CHEBI:29105"/>
        <label>2</label>
    </ligand>
</feature>
<comment type="similarity">
    <text evidence="2 14">Belongs to the ING family.</text>
</comment>
<keyword evidence="9" id="KW-0804">Transcription</keyword>
<feature type="compositionally biased region" description="Basic and acidic residues" evidence="16">
    <location>
        <begin position="146"/>
        <end position="155"/>
    </location>
</feature>
<feature type="site" description="Histone H3K4me3 binding" evidence="11">
    <location>
        <position position="200"/>
    </location>
</feature>
<keyword evidence="3" id="KW-0341">Growth regulation</keyword>
<evidence type="ECO:0000256" key="6">
    <source>
        <dbReference type="ARBA" id="ARBA00022833"/>
    </source>
</evidence>
<evidence type="ECO:0000313" key="19">
    <source>
        <dbReference type="Proteomes" id="UP001212841"/>
    </source>
</evidence>
<evidence type="ECO:0000256" key="4">
    <source>
        <dbReference type="ARBA" id="ARBA00022723"/>
    </source>
</evidence>
<feature type="region of interest" description="Disordered" evidence="16">
    <location>
        <begin position="127"/>
        <end position="166"/>
    </location>
</feature>
<evidence type="ECO:0000256" key="2">
    <source>
        <dbReference type="ARBA" id="ARBA00010210"/>
    </source>
</evidence>
<keyword evidence="4 12" id="KW-0479">Metal-binding</keyword>
<dbReference type="CDD" id="cd16858">
    <property type="entry name" value="ING_ING3_Yng2p"/>
    <property type="match status" value="1"/>
</dbReference>
<keyword evidence="5 13" id="KW-0863">Zinc-finger</keyword>
<feature type="binding site" evidence="12">
    <location>
        <position position="178"/>
    </location>
    <ligand>
        <name>Zn(2+)</name>
        <dbReference type="ChEBI" id="CHEBI:29105"/>
        <label>1</label>
    </ligand>
</feature>
<dbReference type="SMART" id="SM00249">
    <property type="entry name" value="PHD"/>
    <property type="match status" value="1"/>
</dbReference>
<keyword evidence="6 12" id="KW-0862">Zinc</keyword>
<comment type="domain">
    <text evidence="14">The PHD-type zinc finger mediates the binding to H3K4me3.</text>
</comment>
<dbReference type="SUPFAM" id="SSF57903">
    <property type="entry name" value="FYVE/PHD zinc finger"/>
    <property type="match status" value="1"/>
</dbReference>
<reference evidence="18" key="1">
    <citation type="submission" date="2020-05" db="EMBL/GenBank/DDBJ databases">
        <title>Phylogenomic resolution of chytrid fungi.</title>
        <authorList>
            <person name="Stajich J.E."/>
            <person name="Amses K."/>
            <person name="Simmons R."/>
            <person name="Seto K."/>
            <person name="Myers J."/>
            <person name="Bonds A."/>
            <person name="Quandt C.A."/>
            <person name="Barry K."/>
            <person name="Liu P."/>
            <person name="Grigoriev I."/>
            <person name="Longcore J.E."/>
            <person name="James T.Y."/>
        </authorList>
    </citation>
    <scope>NUCLEOTIDE SEQUENCE</scope>
    <source>
        <strain evidence="18">JEL0318</strain>
    </source>
</reference>
<keyword evidence="19" id="KW-1185">Reference proteome</keyword>
<accession>A0AAD5S991</accession>
<evidence type="ECO:0000256" key="11">
    <source>
        <dbReference type="PIRSR" id="PIRSR628651-50"/>
    </source>
</evidence>
<dbReference type="Pfam" id="PF23011">
    <property type="entry name" value="PHD-1st_NSD"/>
    <property type="match status" value="1"/>
</dbReference>
<dbReference type="InterPro" id="IPR019786">
    <property type="entry name" value="Zinc_finger_PHD-type_CS"/>
</dbReference>
<evidence type="ECO:0000256" key="12">
    <source>
        <dbReference type="PIRSR" id="PIRSR628651-51"/>
    </source>
</evidence>
<organism evidence="18 19">
    <name type="scientific">Rhizophlyctis rosea</name>
    <dbReference type="NCBI Taxonomy" id="64517"/>
    <lineage>
        <taxon>Eukaryota</taxon>
        <taxon>Fungi</taxon>
        <taxon>Fungi incertae sedis</taxon>
        <taxon>Chytridiomycota</taxon>
        <taxon>Chytridiomycota incertae sedis</taxon>
        <taxon>Chytridiomycetes</taxon>
        <taxon>Rhizophlyctidales</taxon>
        <taxon>Rhizophlyctidaceae</taxon>
        <taxon>Rhizophlyctis</taxon>
    </lineage>
</organism>
<evidence type="ECO:0000256" key="7">
    <source>
        <dbReference type="ARBA" id="ARBA00022853"/>
    </source>
</evidence>
<feature type="site" description="Histone H3K4me3 binding" evidence="11">
    <location>
        <position position="188"/>
    </location>
</feature>